<proteinExistence type="predicted"/>
<dbReference type="Proteomes" id="UP000294513">
    <property type="component" value="Unassembled WGS sequence"/>
</dbReference>
<comment type="caution">
    <text evidence="1">The sequence shown here is derived from an EMBL/GenBank/DDBJ whole genome shotgun (WGS) entry which is preliminary data.</text>
</comment>
<dbReference type="AlphaFoldDB" id="A0A4R5CFW2"/>
<dbReference type="EMBL" id="SMKU01000003">
    <property type="protein sequence ID" value="TDD97173.1"/>
    <property type="molecule type" value="Genomic_DNA"/>
</dbReference>
<evidence type="ECO:0000313" key="1">
    <source>
        <dbReference type="EMBL" id="TDD97173.1"/>
    </source>
</evidence>
<sequence length="85" mass="9757">MPGRSALAMAIDPGSEWRTSDYMLAEIIDRLELNNWLLLEINSENNEIPLPEPYWRPGVTEAFTEQDQERTFATPREVANLFAGF</sequence>
<organism evidence="1 2">
    <name type="scientific">Actinomadura rubrisoli</name>
    <dbReference type="NCBI Taxonomy" id="2530368"/>
    <lineage>
        <taxon>Bacteria</taxon>
        <taxon>Bacillati</taxon>
        <taxon>Actinomycetota</taxon>
        <taxon>Actinomycetes</taxon>
        <taxon>Streptosporangiales</taxon>
        <taxon>Thermomonosporaceae</taxon>
        <taxon>Actinomadura</taxon>
    </lineage>
</organism>
<keyword evidence="2" id="KW-1185">Reference proteome</keyword>
<protein>
    <submittedName>
        <fullName evidence="1">Uncharacterized protein</fullName>
    </submittedName>
</protein>
<evidence type="ECO:0000313" key="2">
    <source>
        <dbReference type="Proteomes" id="UP000294513"/>
    </source>
</evidence>
<accession>A0A4R5CFW2</accession>
<gene>
    <name evidence="1" type="ORF">E1298_01690</name>
</gene>
<reference evidence="1 2" key="1">
    <citation type="submission" date="2019-03" db="EMBL/GenBank/DDBJ databases">
        <title>Draft genome sequences of novel Actinobacteria.</title>
        <authorList>
            <person name="Sahin N."/>
            <person name="Ay H."/>
            <person name="Saygin H."/>
        </authorList>
    </citation>
    <scope>NUCLEOTIDE SEQUENCE [LARGE SCALE GENOMIC DNA]</scope>
    <source>
        <strain evidence="1 2">H3C3</strain>
    </source>
</reference>
<name>A0A4R5CFW2_9ACTN</name>